<dbReference type="Proteomes" id="UP001177260">
    <property type="component" value="Unassembled WGS sequence"/>
</dbReference>
<comment type="caution">
    <text evidence="1">The sequence shown here is derived from an EMBL/GenBank/DDBJ whole genome shotgun (WGS) entry which is preliminary data.</text>
</comment>
<keyword evidence="2" id="KW-1185">Reference proteome</keyword>
<gene>
    <name evidence="1" type="ORF">N8T08_003582</name>
</gene>
<evidence type="ECO:0000313" key="1">
    <source>
        <dbReference type="EMBL" id="KAK1150024.1"/>
    </source>
</evidence>
<name>A0ACC3BGM9_9EURO</name>
<accession>A0ACC3BGM9</accession>
<organism evidence="1 2">
    <name type="scientific">Aspergillus melleus</name>
    <dbReference type="NCBI Taxonomy" id="138277"/>
    <lineage>
        <taxon>Eukaryota</taxon>
        <taxon>Fungi</taxon>
        <taxon>Dikarya</taxon>
        <taxon>Ascomycota</taxon>
        <taxon>Pezizomycotina</taxon>
        <taxon>Eurotiomycetes</taxon>
        <taxon>Eurotiomycetidae</taxon>
        <taxon>Eurotiales</taxon>
        <taxon>Aspergillaceae</taxon>
        <taxon>Aspergillus</taxon>
        <taxon>Aspergillus subgen. Circumdati</taxon>
    </lineage>
</organism>
<dbReference type="EMBL" id="JAOPJF010000002">
    <property type="protein sequence ID" value="KAK1150024.1"/>
    <property type="molecule type" value="Genomic_DNA"/>
</dbReference>
<proteinExistence type="predicted"/>
<sequence>MSFKVPYDSSPPSTPGKGRSFLGNVSMTPGGAPPSEANSFTPQGPPPSTVYGSSQMSSRSQFDSPQALFTRSGNINPNDSIFGSSIASNDYPVSRGRKEAPATRSFAASSVFSVGSSRFGESFNSRRASNEFGSSQMDQGPGSDAEDMLPEDESEEERIDKNKGTGQAPKTNNPFSFLDSQFDKPMFPPPSKPAEQRKPLYSNPDNAKRAKLDDKWATQSPLRKTKLSPKKDSAMPSIVRNFASRARVTSVEESSSLIIETEDEICNMYDAAKQAGFRESEVNATFSDTCTRLVDVWKTHAGWNDPQGLGIGPGDRASNAAKAGFLGSLLIQLHHRPLVHARTGGFAGPLGFPAPRTFVPAGFRSDFLTPMPKVLLDWLNLNHAQQTTDLRTLKEIEPNPTSSPNFWEDINTAVLRGHLSQAAEVLRSADFNYARSALEDGLPQPGYKGAQLQNIQKCINRVLQVLTSCPSIRDDWDVRGAEWGLYRKRVVAAVADLEEFAEGNEQPEPEPPVLGNRFQAANFGLKPNPNTQNFSFTQSLRMAESRVPWAIYQNLRSLYRILLGDTGAIMRHSQDWIEATVALTVWWDGEDDEDAPVQQTGISSNQFLRPQLAKTQTPVGNNPPGTYLRRLELALSSATNQEKDNAGFRINSLSSLEVGLASVFEGDVGGVIELLQTWSLCIASAVGEVAAAGGWLDTATGKKPLSGLSENDLMVLSYGQDDSASSRKVNKDDLLSDYASGLFERPRIENESGSRTGWELALEVMSRLDDKDKMQKKVSEMVDTLPLNDAVEMDRVVLLCSELGLHQEGRRVSERYGDLTVDEGEEYGLALMCYARAHNRHKVKSVVDLLISYSLVQSRAYPATANLDTQLATLVKEPKTCLSSIASIDEEAANIIQFYFSGYATLRRFYETRDEAIGLTEGPPRFKPLARRRAAAKALVAVISSAADSIYGGLFDPERDSAIQVDGLLVLMGEALAFIDQPTPMFTVDQQFAILSAIEDLETVTPRVYRQCAECFRATLLQYQSQNSGDQSPAEAFVLPPSRELLKKSVTSLAPPSTFSFLGTDMAGTARNRSMSGSGASSGVLIARPGDGAGSPERGWDWRASLPEDVKGEDVLLKLRLGLARGLSAGALGSV</sequence>
<protein>
    <submittedName>
        <fullName evidence="1">Uncharacterized protein</fullName>
    </submittedName>
</protein>
<reference evidence="1 2" key="1">
    <citation type="journal article" date="2023" name="ACS Omega">
        <title>Identification of the Neoaspergillic Acid Biosynthesis Gene Cluster by Establishing an In Vitro CRISPR-Ribonucleoprotein Genetic System in Aspergillus melleus.</title>
        <authorList>
            <person name="Yuan B."/>
            <person name="Grau M.F."/>
            <person name="Murata R.M."/>
            <person name="Torok T."/>
            <person name="Venkateswaran K."/>
            <person name="Stajich J.E."/>
            <person name="Wang C.C.C."/>
        </authorList>
    </citation>
    <scope>NUCLEOTIDE SEQUENCE [LARGE SCALE GENOMIC DNA]</scope>
    <source>
        <strain evidence="1 2">IMV 1140</strain>
    </source>
</reference>
<evidence type="ECO:0000313" key="2">
    <source>
        <dbReference type="Proteomes" id="UP001177260"/>
    </source>
</evidence>